<reference evidence="2 3" key="1">
    <citation type="journal article" date="2021" name="Elife">
        <title>Chloroplast acquisition without the gene transfer in kleptoplastic sea slugs, Plakobranchus ocellatus.</title>
        <authorList>
            <person name="Maeda T."/>
            <person name="Takahashi S."/>
            <person name="Yoshida T."/>
            <person name="Shimamura S."/>
            <person name="Takaki Y."/>
            <person name="Nagai Y."/>
            <person name="Toyoda A."/>
            <person name="Suzuki Y."/>
            <person name="Arimoto A."/>
            <person name="Ishii H."/>
            <person name="Satoh N."/>
            <person name="Nishiyama T."/>
            <person name="Hasebe M."/>
            <person name="Maruyama T."/>
            <person name="Minagawa J."/>
            <person name="Obokata J."/>
            <person name="Shigenobu S."/>
        </authorList>
    </citation>
    <scope>NUCLEOTIDE SEQUENCE [LARGE SCALE GENOMIC DNA]</scope>
</reference>
<feature type="compositionally biased region" description="Basic and acidic residues" evidence="1">
    <location>
        <begin position="114"/>
        <end position="127"/>
    </location>
</feature>
<dbReference type="AlphaFoldDB" id="A0AAV4BBC9"/>
<evidence type="ECO:0000313" key="3">
    <source>
        <dbReference type="Proteomes" id="UP000735302"/>
    </source>
</evidence>
<sequence length="144" mass="15833">MVSANRPSLTVSDTPVLNRMQMNQQVTSNLNWTEEIGQLMSRLPDQDPTTPEDYISIDAEVLTSAPLTDKEIVASVQRTGIDDSEDEEEETDETAFSPHQGDLRLSGPPSGLRACDDTRTSDRRVLSELRAVPLPTVPPKPSKS</sequence>
<gene>
    <name evidence="2" type="ORF">PoB_004714100</name>
</gene>
<feature type="region of interest" description="Disordered" evidence="1">
    <location>
        <begin position="78"/>
        <end position="144"/>
    </location>
</feature>
<protein>
    <submittedName>
        <fullName evidence="2">Uncharacterized protein</fullName>
    </submittedName>
</protein>
<keyword evidence="3" id="KW-1185">Reference proteome</keyword>
<proteinExistence type="predicted"/>
<evidence type="ECO:0000256" key="1">
    <source>
        <dbReference type="SAM" id="MobiDB-lite"/>
    </source>
</evidence>
<name>A0AAV4BBC9_9GAST</name>
<feature type="compositionally biased region" description="Acidic residues" evidence="1">
    <location>
        <begin position="82"/>
        <end position="93"/>
    </location>
</feature>
<accession>A0AAV4BBC9</accession>
<organism evidence="2 3">
    <name type="scientific">Plakobranchus ocellatus</name>
    <dbReference type="NCBI Taxonomy" id="259542"/>
    <lineage>
        <taxon>Eukaryota</taxon>
        <taxon>Metazoa</taxon>
        <taxon>Spiralia</taxon>
        <taxon>Lophotrochozoa</taxon>
        <taxon>Mollusca</taxon>
        <taxon>Gastropoda</taxon>
        <taxon>Heterobranchia</taxon>
        <taxon>Euthyneura</taxon>
        <taxon>Panpulmonata</taxon>
        <taxon>Sacoglossa</taxon>
        <taxon>Placobranchoidea</taxon>
        <taxon>Plakobranchidae</taxon>
        <taxon>Plakobranchus</taxon>
    </lineage>
</organism>
<evidence type="ECO:0000313" key="2">
    <source>
        <dbReference type="EMBL" id="GFO20636.1"/>
    </source>
</evidence>
<feature type="compositionally biased region" description="Pro residues" evidence="1">
    <location>
        <begin position="135"/>
        <end position="144"/>
    </location>
</feature>
<dbReference type="Proteomes" id="UP000735302">
    <property type="component" value="Unassembled WGS sequence"/>
</dbReference>
<comment type="caution">
    <text evidence="2">The sequence shown here is derived from an EMBL/GenBank/DDBJ whole genome shotgun (WGS) entry which is preliminary data.</text>
</comment>
<dbReference type="EMBL" id="BLXT01005191">
    <property type="protein sequence ID" value="GFO20636.1"/>
    <property type="molecule type" value="Genomic_DNA"/>
</dbReference>